<evidence type="ECO:0000259" key="2">
    <source>
        <dbReference type="Pfam" id="PF22659"/>
    </source>
</evidence>
<name>A0A5C4WJX9_9ACTN</name>
<comment type="caution">
    <text evidence="3">The sequence shown here is derived from an EMBL/GenBank/DDBJ whole genome shotgun (WGS) entry which is preliminary data.</text>
</comment>
<protein>
    <submittedName>
        <fullName evidence="3">VOC family protein</fullName>
    </submittedName>
</protein>
<dbReference type="EMBL" id="VDLX02000005">
    <property type="protein sequence ID" value="KAB8194783.1"/>
    <property type="molecule type" value="Genomic_DNA"/>
</dbReference>
<dbReference type="AlphaFoldDB" id="A0A5C4WJX9"/>
<proteinExistence type="predicted"/>
<feature type="domain" description="YycE-like N-terminal" evidence="1">
    <location>
        <begin position="14"/>
        <end position="65"/>
    </location>
</feature>
<dbReference type="Gene3D" id="3.10.180.10">
    <property type="entry name" value="2,3-Dihydroxybiphenyl 1,2-Dioxygenase, domain 1"/>
    <property type="match status" value="1"/>
</dbReference>
<evidence type="ECO:0000259" key="1">
    <source>
        <dbReference type="Pfam" id="PF22658"/>
    </source>
</evidence>
<dbReference type="InterPro" id="IPR058998">
    <property type="entry name" value="YycE-like_N"/>
</dbReference>
<dbReference type="CDD" id="cd06587">
    <property type="entry name" value="VOC"/>
    <property type="match status" value="1"/>
</dbReference>
<accession>A0A5P9YU40</accession>
<dbReference type="InterPro" id="IPR058997">
    <property type="entry name" value="YycE-like_C"/>
</dbReference>
<keyword evidence="4" id="KW-1185">Reference proteome</keyword>
<evidence type="ECO:0000313" key="4">
    <source>
        <dbReference type="Proteomes" id="UP000312512"/>
    </source>
</evidence>
<dbReference type="Proteomes" id="UP000312512">
    <property type="component" value="Unassembled WGS sequence"/>
</dbReference>
<organism evidence="3 4">
    <name type="scientific">Nonomuraea phyllanthi</name>
    <dbReference type="NCBI Taxonomy" id="2219224"/>
    <lineage>
        <taxon>Bacteria</taxon>
        <taxon>Bacillati</taxon>
        <taxon>Actinomycetota</taxon>
        <taxon>Actinomycetes</taxon>
        <taxon>Streptosporangiales</taxon>
        <taxon>Streptosporangiaceae</taxon>
        <taxon>Nonomuraea</taxon>
    </lineage>
</organism>
<accession>A0A5C4WJX9</accession>
<dbReference type="Pfam" id="PF22658">
    <property type="entry name" value="YycE-like_N"/>
    <property type="match status" value="1"/>
</dbReference>
<dbReference type="RefSeq" id="WP_139631375.1">
    <property type="nucleotide sequence ID" value="NZ_CP045572.1"/>
</dbReference>
<evidence type="ECO:0000313" key="3">
    <source>
        <dbReference type="EMBL" id="KAB8194783.1"/>
    </source>
</evidence>
<gene>
    <name evidence="3" type="ORF">FH608_016570</name>
</gene>
<sequence>MAYSWPEFLPVGAVRFARPTARFEDCLVFYRDVLELPVIASWRGHDGYDGAVFGLPGTPVHLELTQHGEAPRIPSPSTENQLVLYLSGPDAVAGVVERLSGMGLRPADLDNAYWAARGAVAFADPDGWMVVLAPWVFGVDPVPPAASA</sequence>
<feature type="domain" description="YycE-like C-terminal" evidence="2">
    <location>
        <begin position="80"/>
        <end position="132"/>
    </location>
</feature>
<dbReference type="SUPFAM" id="SSF54593">
    <property type="entry name" value="Glyoxalase/Bleomycin resistance protein/Dihydroxybiphenyl dioxygenase"/>
    <property type="match status" value="1"/>
</dbReference>
<reference evidence="3 4" key="1">
    <citation type="submission" date="2019-10" db="EMBL/GenBank/DDBJ databases">
        <title>Nonomuraea sp. nov., isolated from Phyllanthus amarus.</title>
        <authorList>
            <person name="Klykleung N."/>
            <person name="Tanasupawat S."/>
        </authorList>
    </citation>
    <scope>NUCLEOTIDE SEQUENCE [LARGE SCALE GENOMIC DNA]</scope>
    <source>
        <strain evidence="3 4">PA1-10</strain>
    </source>
</reference>
<dbReference type="OrthoDB" id="8018325at2"/>
<dbReference type="Pfam" id="PF22659">
    <property type="entry name" value="YycE-like_C"/>
    <property type="match status" value="1"/>
</dbReference>
<dbReference type="InterPro" id="IPR029068">
    <property type="entry name" value="Glyas_Bleomycin-R_OHBP_Dase"/>
</dbReference>